<sequence>MTTPEAKKLLLDIYFVDQATKAAELEKIVSVPEIEKEKTLSEVRDHLRTNKALTLREKTCKFCTTSCAELKDTLSFSDYIDLVANKDKEPGVNKDQQLDVLEHPKNGKENIRIYLRSRKRFTEMDEGTKEFLKQKFDFELKKAELLPDNARESLKGSYSHRDFMAEVGNGNIIHPVDMSEEQWHAVTETNALLHGNTIWRATIESPASVERAIYPTFRLKQRAIEYYFDDKDNKNEPVENAGTMSATETTEMLRIPRFIVTDDSYVDVSEHKSSVASAIASSSLSKSSSEVAIGGGAYGYSLGVSGGHEYETSERSQQRNQTETNHMVVTYNFPRVIVSLDKDSLELTEECREHLRKINSREDAGSFKRKFGSFFSTKVQLGGRLHSTQESAAVTGSNIGEKTKRLKISAGISFAGPGVQATLKGGYGSDTNKRNETSSAAFDSQMTWDAKGGDTLLCNKYCPASSFRDPTYADNETQSPRMVQDCFIQDNLVSITDMICDVEKDVGEKLKRFEGKPVNSKVDICFLHKPSGKYLGFNTEEDPLPPILLKDFNKRGFTPDAYPHVTERGPRKTVSLSKSKDGNAQVFSLHGTMINDVKQRARVMADYAYTAWNADIDNYTGCVPRQAYFPYRRTQLQEIPTKKIETPVTFHFRAVNSQTEDGLPQGTEVVIDVYAGSVLLGEVRGAEGEEGAVVVDRGAKDGSLFRKDTDIVSTEPLVFTLRYQPYHLNSKIDFVPYLTTQKKKPAAQL</sequence>
<evidence type="ECO:0000313" key="2">
    <source>
        <dbReference type="EMBL" id="RWQ92001.1"/>
    </source>
</evidence>
<dbReference type="STRING" id="264951.A0A443HJG7"/>
<dbReference type="GeneID" id="39602641"/>
<dbReference type="Proteomes" id="UP000283841">
    <property type="component" value="Unassembled WGS sequence"/>
</dbReference>
<accession>A0A443HJG7</accession>
<evidence type="ECO:0000259" key="1">
    <source>
        <dbReference type="Pfam" id="PF01823"/>
    </source>
</evidence>
<reference evidence="2 3" key="1">
    <citation type="journal article" date="2018" name="Front. Microbiol.">
        <title>Genomic and genetic insights into a cosmopolitan fungus, Paecilomyces variotii (Eurotiales).</title>
        <authorList>
            <person name="Urquhart A.S."/>
            <person name="Mondo S.J."/>
            <person name="Makela M.R."/>
            <person name="Hane J.K."/>
            <person name="Wiebenga A."/>
            <person name="He G."/>
            <person name="Mihaltcheva S."/>
            <person name="Pangilinan J."/>
            <person name="Lipzen A."/>
            <person name="Barry K."/>
            <person name="de Vries R.P."/>
            <person name="Grigoriev I.V."/>
            <person name="Idnurm A."/>
        </authorList>
    </citation>
    <scope>NUCLEOTIDE SEQUENCE [LARGE SCALE GENOMIC DNA]</scope>
    <source>
        <strain evidence="2 3">CBS 101075</strain>
    </source>
</reference>
<keyword evidence="3" id="KW-1185">Reference proteome</keyword>
<name>A0A443HJG7_BYSSP</name>
<proteinExistence type="predicted"/>
<dbReference type="AlphaFoldDB" id="A0A443HJG7"/>
<organism evidence="2 3">
    <name type="scientific">Byssochlamys spectabilis</name>
    <name type="common">Paecilomyces variotii</name>
    <dbReference type="NCBI Taxonomy" id="264951"/>
    <lineage>
        <taxon>Eukaryota</taxon>
        <taxon>Fungi</taxon>
        <taxon>Dikarya</taxon>
        <taxon>Ascomycota</taxon>
        <taxon>Pezizomycotina</taxon>
        <taxon>Eurotiomycetes</taxon>
        <taxon>Eurotiomycetidae</taxon>
        <taxon>Eurotiales</taxon>
        <taxon>Thermoascaceae</taxon>
        <taxon>Paecilomyces</taxon>
    </lineage>
</organism>
<protein>
    <recommendedName>
        <fullName evidence="1">MACPF domain-containing protein</fullName>
    </recommendedName>
</protein>
<gene>
    <name evidence="2" type="ORF">C8Q69DRAFT_515369</name>
</gene>
<dbReference type="RefSeq" id="XP_028481646.1">
    <property type="nucleotide sequence ID" value="XM_028633364.1"/>
</dbReference>
<comment type="caution">
    <text evidence="2">The sequence shown here is derived from an EMBL/GenBank/DDBJ whole genome shotgun (WGS) entry which is preliminary data.</text>
</comment>
<dbReference type="InterPro" id="IPR020864">
    <property type="entry name" value="MACPF"/>
</dbReference>
<evidence type="ECO:0000313" key="3">
    <source>
        <dbReference type="Proteomes" id="UP000283841"/>
    </source>
</evidence>
<dbReference type="EMBL" id="RCNU01000015">
    <property type="protein sequence ID" value="RWQ92001.1"/>
    <property type="molecule type" value="Genomic_DNA"/>
</dbReference>
<dbReference type="Pfam" id="PF01823">
    <property type="entry name" value="MACPF"/>
    <property type="match status" value="1"/>
</dbReference>
<dbReference type="VEuPathDB" id="FungiDB:C8Q69DRAFT_515369"/>
<feature type="domain" description="MACPF" evidence="1">
    <location>
        <begin position="307"/>
        <end position="455"/>
    </location>
</feature>